<dbReference type="InterPro" id="IPR036736">
    <property type="entry name" value="ACP-like_sf"/>
</dbReference>
<dbReference type="InterPro" id="IPR014031">
    <property type="entry name" value="Ketoacyl_synth_C"/>
</dbReference>
<evidence type="ECO:0000259" key="5">
    <source>
        <dbReference type="PROSITE" id="PS50075"/>
    </source>
</evidence>
<dbReference type="Gene3D" id="3.40.47.10">
    <property type="match status" value="1"/>
</dbReference>
<dbReference type="Pfam" id="PF00550">
    <property type="entry name" value="PP-binding"/>
    <property type="match status" value="1"/>
</dbReference>
<dbReference type="EMBL" id="FNDX01000001">
    <property type="protein sequence ID" value="SDH78383.1"/>
    <property type="molecule type" value="Genomic_DNA"/>
</dbReference>
<protein>
    <submittedName>
        <fullName evidence="7">Phosphopantetheine attachment site</fullName>
    </submittedName>
</protein>
<gene>
    <name evidence="7" type="ORF">SAMN05216192_101165</name>
</gene>
<evidence type="ECO:0000256" key="1">
    <source>
        <dbReference type="ARBA" id="ARBA00001957"/>
    </source>
</evidence>
<dbReference type="GO" id="GO:0004312">
    <property type="term" value="F:fatty acid synthase activity"/>
    <property type="evidence" value="ECO:0007669"/>
    <property type="project" value="TreeGrafter"/>
</dbReference>
<dbReference type="PANTHER" id="PTHR43775:SF37">
    <property type="entry name" value="SI:DKEY-61P9.11"/>
    <property type="match status" value="1"/>
</dbReference>
<dbReference type="InterPro" id="IPR018201">
    <property type="entry name" value="Ketoacyl_synth_AS"/>
</dbReference>
<dbReference type="GO" id="GO:0071770">
    <property type="term" value="P:DIM/DIP cell wall layer assembly"/>
    <property type="evidence" value="ECO:0007669"/>
    <property type="project" value="TreeGrafter"/>
</dbReference>
<dbReference type="CDD" id="cd00833">
    <property type="entry name" value="PKS"/>
    <property type="match status" value="1"/>
</dbReference>
<evidence type="ECO:0000313" key="7">
    <source>
        <dbReference type="EMBL" id="SDH78383.1"/>
    </source>
</evidence>
<keyword evidence="2" id="KW-0596">Phosphopantetheine</keyword>
<sequence>MSKKFSFLANATNYEYTKQDREHMVNTGSRDIAIIGLSSRFPFADNYTEFWDVLSADASCIRTFPAVRKQDAENYLKSIRPTEHSFDFIEGAYLDQVDQFDYSFFRITPIEANMMNPNQRIFLETAWECLEDAGYGGDKIKGTNTGVYVGYMADSEGSQYRLMASDTNKQHYAAGVTGNLASIIPSRISYLLDLKGPSLLVDTACSSSLVAIHLACSAIRSGECSMALAGGVRTVLLPLNVQEKIGIESMDGRTRAFDDLADGTGIGEGAAAILLKPLDEALKDRDHIYAVVKGTAVNQDGASIGITAPNVVAQTEVIVKAWRDAGIEPETISYIESHGTGTNLGDPIEINGIHAAFQKFTDRKQFCGIGSLKSNIGHLYDCAGIAGMLKLVLSLQHREIPASIHFTTPNRKIDFLNSPIYLVNRKKKWEKNFPLRAGISSFGFSGTNCHIVVEEAPRLQGSPTVEGASPEVFTLTANSKRTLIRYIDRYYQFLTDHEDIDLKNLCYSANTGRSIHSFRIAMIVESIAELKEYLNRLIGGVLDDYRDGKGPIFYGDKETKKSTNTDISDHLVKLAQAYTEGENIRWLGLYNKKHRYTIPLPTYPFERERCWISIPDSDDSVSKAVGGFSLEGKANSEMYSETEYLLGKIWSEELGYTSINIHSSLYEMGGDSILATKIVNRYNQICSSTITIADVLKWQTISELAHVIEHREYFGVGNQSIYIIEALPPQPYYPISSAQKRIYILQQMIGKEISYNMPFAIKVEGLVDYSRLEEAIVQLIHRHEAFRTSFHDVDGEIVQRISDQIHFTLHHQHSTLEQLPNHIRNFIIPFSLNQGPLIRANLFCLHAGNHVLLIDMHHIISDGTSLSILLQDFVQLYNKAEINALPIQYKDYAGWHNRFLQSKELEEMRQYWLDQFSGRIPTLYVPTDYPRPTLKNSEGNIFEFYADESLFGAINKLCLETQSTLFMILLSAYYLLLFKYSGQEDLIVGTPISGRRSADTEKMVGMFVNMLALRNYPNNHKSIKGFIEEVKENALSGFQNQDFQFEDLIDQLGMPRSVNRHPLFDVVFALQDGRMSSLQCGELQLSSYSINSNSKFDFTLQAFPRKTDILFTFEYSTQLFQEETMRNMAHHYLLVLIQMTQDRNQLIKELELKRADATNSAKLFQEMDFDF</sequence>
<dbReference type="Gene3D" id="3.30.559.10">
    <property type="entry name" value="Chloramphenicol acetyltransferase-like domain"/>
    <property type="match status" value="1"/>
</dbReference>
<name>A0A1G8F8A6_9BACL</name>
<dbReference type="InterPro" id="IPR032821">
    <property type="entry name" value="PKS_assoc"/>
</dbReference>
<dbReference type="GO" id="GO:0005886">
    <property type="term" value="C:plasma membrane"/>
    <property type="evidence" value="ECO:0007669"/>
    <property type="project" value="TreeGrafter"/>
</dbReference>
<accession>A0A1G8F8A6</accession>
<dbReference type="STRING" id="1174501.SAMN05216192_101165"/>
<dbReference type="InterPro" id="IPR016039">
    <property type="entry name" value="Thiolase-like"/>
</dbReference>
<dbReference type="Pfam" id="PF02801">
    <property type="entry name" value="Ketoacyl-synt_C"/>
    <property type="match status" value="1"/>
</dbReference>
<dbReference type="Gene3D" id="1.10.1240.100">
    <property type="match status" value="1"/>
</dbReference>
<dbReference type="OrthoDB" id="9765680at2"/>
<dbReference type="AlphaFoldDB" id="A0A1G8F8A6"/>
<dbReference type="PROSITE" id="PS50075">
    <property type="entry name" value="CARRIER"/>
    <property type="match status" value="1"/>
</dbReference>
<comment type="cofactor">
    <cofactor evidence="1">
        <name>pantetheine 4'-phosphate</name>
        <dbReference type="ChEBI" id="CHEBI:47942"/>
    </cofactor>
</comment>
<dbReference type="CDD" id="cd19531">
    <property type="entry name" value="LCL_NRPS-like"/>
    <property type="match status" value="1"/>
</dbReference>
<dbReference type="SUPFAM" id="SSF47336">
    <property type="entry name" value="ACP-like"/>
    <property type="match status" value="1"/>
</dbReference>
<dbReference type="Proteomes" id="UP000199050">
    <property type="component" value="Unassembled WGS sequence"/>
</dbReference>
<organism evidence="7 8">
    <name type="scientific">Paenibacillus typhae</name>
    <dbReference type="NCBI Taxonomy" id="1174501"/>
    <lineage>
        <taxon>Bacteria</taxon>
        <taxon>Bacillati</taxon>
        <taxon>Bacillota</taxon>
        <taxon>Bacilli</taxon>
        <taxon>Bacillales</taxon>
        <taxon>Paenibacillaceae</taxon>
        <taxon>Paenibacillus</taxon>
    </lineage>
</organism>
<dbReference type="Gene3D" id="1.10.1200.10">
    <property type="entry name" value="ACP-like"/>
    <property type="match status" value="1"/>
</dbReference>
<dbReference type="SUPFAM" id="SSF53901">
    <property type="entry name" value="Thiolase-like"/>
    <property type="match status" value="1"/>
</dbReference>
<keyword evidence="8" id="KW-1185">Reference proteome</keyword>
<feature type="domain" description="Carrier" evidence="5">
    <location>
        <begin position="637"/>
        <end position="712"/>
    </location>
</feature>
<dbReference type="Pfam" id="PF00109">
    <property type="entry name" value="ketoacyl-synt"/>
    <property type="match status" value="1"/>
</dbReference>
<dbReference type="GO" id="GO:0005737">
    <property type="term" value="C:cytoplasm"/>
    <property type="evidence" value="ECO:0007669"/>
    <property type="project" value="TreeGrafter"/>
</dbReference>
<dbReference type="Gene3D" id="3.30.559.30">
    <property type="entry name" value="Nonribosomal peptide synthetase, condensation domain"/>
    <property type="match status" value="1"/>
</dbReference>
<feature type="domain" description="Ketosynthase family 3 (KS3)" evidence="6">
    <location>
        <begin position="29"/>
        <end position="455"/>
    </location>
</feature>
<dbReference type="InterPro" id="IPR014030">
    <property type="entry name" value="Ketoacyl_synth_N"/>
</dbReference>
<dbReference type="GO" id="GO:0004315">
    <property type="term" value="F:3-oxoacyl-[acyl-carrier-protein] synthase activity"/>
    <property type="evidence" value="ECO:0007669"/>
    <property type="project" value="InterPro"/>
</dbReference>
<dbReference type="PANTHER" id="PTHR43775">
    <property type="entry name" value="FATTY ACID SYNTHASE"/>
    <property type="match status" value="1"/>
</dbReference>
<dbReference type="Pfam" id="PF00668">
    <property type="entry name" value="Condensation"/>
    <property type="match status" value="1"/>
</dbReference>
<dbReference type="SMART" id="SM00825">
    <property type="entry name" value="PKS_KS"/>
    <property type="match status" value="1"/>
</dbReference>
<dbReference type="InterPro" id="IPR001242">
    <property type="entry name" value="Condensation_dom"/>
</dbReference>
<dbReference type="PROSITE" id="PS00606">
    <property type="entry name" value="KS3_1"/>
    <property type="match status" value="1"/>
</dbReference>
<reference evidence="8" key="1">
    <citation type="submission" date="2016-10" db="EMBL/GenBank/DDBJ databases">
        <authorList>
            <person name="Varghese N."/>
            <person name="Submissions S."/>
        </authorList>
    </citation>
    <scope>NUCLEOTIDE SEQUENCE [LARGE SCALE GENOMIC DNA]</scope>
    <source>
        <strain evidence="8">CGMCC 1.11012</strain>
    </source>
</reference>
<evidence type="ECO:0000313" key="8">
    <source>
        <dbReference type="Proteomes" id="UP000199050"/>
    </source>
</evidence>
<keyword evidence="4" id="KW-0808">Transferase</keyword>
<dbReference type="InterPro" id="IPR009081">
    <property type="entry name" value="PP-bd_ACP"/>
</dbReference>
<dbReference type="GO" id="GO:0006633">
    <property type="term" value="P:fatty acid biosynthetic process"/>
    <property type="evidence" value="ECO:0007669"/>
    <property type="project" value="InterPro"/>
</dbReference>
<evidence type="ECO:0000256" key="3">
    <source>
        <dbReference type="ARBA" id="ARBA00022553"/>
    </source>
</evidence>
<dbReference type="RefSeq" id="WP_090711242.1">
    <property type="nucleotide sequence ID" value="NZ_CBCSKY010000053.1"/>
</dbReference>
<evidence type="ECO:0000259" key="6">
    <source>
        <dbReference type="PROSITE" id="PS52004"/>
    </source>
</evidence>
<dbReference type="SUPFAM" id="SSF52777">
    <property type="entry name" value="CoA-dependent acyltransferases"/>
    <property type="match status" value="2"/>
</dbReference>
<keyword evidence="3" id="KW-0597">Phosphoprotein</keyword>
<dbReference type="InterPro" id="IPR023213">
    <property type="entry name" value="CAT-like_dom_sf"/>
</dbReference>
<dbReference type="InterPro" id="IPR020841">
    <property type="entry name" value="PKS_Beta-ketoAc_synthase_dom"/>
</dbReference>
<proteinExistence type="predicted"/>
<dbReference type="Pfam" id="PF16197">
    <property type="entry name" value="KAsynt_C_assoc"/>
    <property type="match status" value="1"/>
</dbReference>
<evidence type="ECO:0000256" key="2">
    <source>
        <dbReference type="ARBA" id="ARBA00022450"/>
    </source>
</evidence>
<dbReference type="InterPro" id="IPR050091">
    <property type="entry name" value="PKS_NRPS_Biosynth_Enz"/>
</dbReference>
<evidence type="ECO:0000256" key="4">
    <source>
        <dbReference type="ARBA" id="ARBA00022679"/>
    </source>
</evidence>
<dbReference type="PROSITE" id="PS52004">
    <property type="entry name" value="KS3_2"/>
    <property type="match status" value="1"/>
</dbReference>